<dbReference type="STRING" id="1122195.SAMN02745164_01057"/>
<feature type="transmembrane region" description="Helical" evidence="1">
    <location>
        <begin position="80"/>
        <end position="102"/>
    </location>
</feature>
<protein>
    <submittedName>
        <fullName evidence="2">Uncharacterized protein</fullName>
    </submittedName>
</protein>
<evidence type="ECO:0000313" key="2">
    <source>
        <dbReference type="EMBL" id="SHE74536.1"/>
    </source>
</evidence>
<evidence type="ECO:0000313" key="3">
    <source>
        <dbReference type="Proteomes" id="UP000184334"/>
    </source>
</evidence>
<dbReference type="EMBL" id="FQUI01000013">
    <property type="protein sequence ID" value="SHE74536.1"/>
    <property type="molecule type" value="Genomic_DNA"/>
</dbReference>
<dbReference type="AlphaFoldDB" id="A0A1M4W002"/>
<feature type="transmembrane region" description="Helical" evidence="1">
    <location>
        <begin position="47"/>
        <end position="68"/>
    </location>
</feature>
<keyword evidence="3" id="KW-1185">Reference proteome</keyword>
<reference evidence="2" key="1">
    <citation type="submission" date="2016-11" db="EMBL/GenBank/DDBJ databases">
        <authorList>
            <person name="Varghese N."/>
            <person name="Submissions S."/>
        </authorList>
    </citation>
    <scope>NUCLEOTIDE SEQUENCE [LARGE SCALE GENOMIC DNA]</scope>
    <source>
        <strain evidence="2">DSM 16785</strain>
    </source>
</reference>
<sequence>MFNNIFKIIFSPHKIREVKYDTIFIGIIILFYFWFSPLFKYIPLYEFFIKSIILVFFIFTNNVLRAFFYPLKTFRIIFPYYMLSLSPILLLGFFSFFNFYYIFPFIWTELLKGYRDIKNKNIYALIIGTFIDTIIYILLWR</sequence>
<accession>A0A1M4W002</accession>
<keyword evidence="1" id="KW-0812">Transmembrane</keyword>
<keyword evidence="1" id="KW-1133">Transmembrane helix</keyword>
<evidence type="ECO:0000256" key="1">
    <source>
        <dbReference type="SAM" id="Phobius"/>
    </source>
</evidence>
<gene>
    <name evidence="2" type="ORF">SAMN02745164_01057</name>
</gene>
<feature type="transmembrane region" description="Helical" evidence="1">
    <location>
        <begin position="20"/>
        <end position="35"/>
    </location>
</feature>
<comment type="caution">
    <text evidence="2">The sequence shown here is derived from an EMBL/GenBank/DDBJ whole genome shotgun (WGS) entry which is preliminary data.</text>
</comment>
<name>A0A1M4W002_MARH1</name>
<proteinExistence type="predicted"/>
<dbReference type="Proteomes" id="UP000184334">
    <property type="component" value="Unassembled WGS sequence"/>
</dbReference>
<keyword evidence="1" id="KW-0472">Membrane</keyword>
<feature type="transmembrane region" description="Helical" evidence="1">
    <location>
        <begin position="122"/>
        <end position="140"/>
    </location>
</feature>
<organism evidence="2 3">
    <name type="scientific">Marinitoga hydrogenitolerans (strain DSM 16785 / JCM 12826 / AT1271)</name>
    <dbReference type="NCBI Taxonomy" id="1122195"/>
    <lineage>
        <taxon>Bacteria</taxon>
        <taxon>Thermotogati</taxon>
        <taxon>Thermotogota</taxon>
        <taxon>Thermotogae</taxon>
        <taxon>Petrotogales</taxon>
        <taxon>Petrotogaceae</taxon>
        <taxon>Marinitoga</taxon>
    </lineage>
</organism>